<protein>
    <submittedName>
        <fullName evidence="3">Bifunctional P-loop containing nucleoside triphosphate hydrolase/GTP binding domain/OBG-type guanine nucleotide-binding (G) domain/Uncharacterized GTP-binding protein</fullName>
    </submittedName>
</protein>
<accession>A0AAD9UNQ7</accession>
<dbReference type="SUPFAM" id="SSF52540">
    <property type="entry name" value="P-loop containing nucleoside triphosphate hydrolases"/>
    <property type="match status" value="1"/>
</dbReference>
<dbReference type="GO" id="GO:0005525">
    <property type="term" value="F:GTP binding"/>
    <property type="evidence" value="ECO:0007669"/>
    <property type="project" value="InterPro"/>
</dbReference>
<dbReference type="EMBL" id="JALLKP010000003">
    <property type="protein sequence ID" value="KAK2196136.1"/>
    <property type="molecule type" value="Genomic_DNA"/>
</dbReference>
<dbReference type="Gene3D" id="3.40.50.300">
    <property type="entry name" value="P-loop containing nucleotide triphosphate hydrolases"/>
    <property type="match status" value="1"/>
</dbReference>
<dbReference type="PRINTS" id="PR00326">
    <property type="entry name" value="GTP1OBG"/>
</dbReference>
<dbReference type="PANTHER" id="PTHR23305">
    <property type="entry name" value="OBG GTPASE FAMILY"/>
    <property type="match status" value="1"/>
</dbReference>
<name>A0AAD9UNQ7_9APIC</name>
<dbReference type="Proteomes" id="UP001214638">
    <property type="component" value="Unassembled WGS sequence"/>
</dbReference>
<feature type="domain" description="OBG-type G" evidence="2">
    <location>
        <begin position="5"/>
        <end position="335"/>
    </location>
</feature>
<dbReference type="Gene3D" id="1.10.8.470">
    <property type="match status" value="1"/>
</dbReference>
<dbReference type="PROSITE" id="PS51710">
    <property type="entry name" value="G_OBG"/>
    <property type="match status" value="1"/>
</dbReference>
<dbReference type="GeneID" id="94337033"/>
<keyword evidence="4" id="KW-1185">Reference proteome</keyword>
<evidence type="ECO:0000259" key="2">
    <source>
        <dbReference type="PROSITE" id="PS51710"/>
    </source>
</evidence>
<comment type="caution">
    <text evidence="3">The sequence shown here is derived from an EMBL/GenBank/DDBJ whole genome shotgun (WGS) entry which is preliminary data.</text>
</comment>
<dbReference type="Pfam" id="PF01926">
    <property type="entry name" value="MMR_HSR1"/>
    <property type="match status" value="1"/>
</dbReference>
<keyword evidence="1" id="KW-0547">Nucleotide-binding</keyword>
<sequence length="335" mass="37804">MSRDFIIGCVGKPSSGKSTFFNAACINATAKAAAYPFTTIEPNQGVAYFTTQCPCLQYGVKCKPNFGTCKNGIRKVPVKLLDVAGLIPGAHEGRGIGNKFLDDLRHANVLLHIIDVTGNTNEKGEATIGYDPSNDHEWLVQEIELWVYNRLVSKWASLSRRHELKNANVVTTLQSQLSGYMANESLIKRVLDLLQIRTDHPVDLRKWTLEQIRNLTRVFVQERFKFVLVLNKADSGYIEYSNDSNDFYMYGDSQDSNRNSKLKHPDEKLKRRLENIRDLVIYRFGSTGVVQAINTAIIHAGMICVYPIRNLKTYGMSDKEDCAFPQVELVYPSTV</sequence>
<dbReference type="GO" id="GO:0005737">
    <property type="term" value="C:cytoplasm"/>
    <property type="evidence" value="ECO:0007669"/>
    <property type="project" value="TreeGrafter"/>
</dbReference>
<evidence type="ECO:0000313" key="4">
    <source>
        <dbReference type="Proteomes" id="UP001214638"/>
    </source>
</evidence>
<gene>
    <name evidence="3" type="ORF">BdWA1_002736</name>
</gene>
<evidence type="ECO:0000313" key="3">
    <source>
        <dbReference type="EMBL" id="KAK2196136.1"/>
    </source>
</evidence>
<dbReference type="GO" id="GO:0016887">
    <property type="term" value="F:ATP hydrolysis activity"/>
    <property type="evidence" value="ECO:0007669"/>
    <property type="project" value="TreeGrafter"/>
</dbReference>
<proteinExistence type="predicted"/>
<dbReference type="InterPro" id="IPR027417">
    <property type="entry name" value="P-loop_NTPase"/>
</dbReference>
<dbReference type="KEGG" id="bdw:94337033"/>
<dbReference type="InterPro" id="IPR006073">
    <property type="entry name" value="GTP-bd"/>
</dbReference>
<dbReference type="InterPro" id="IPR013646">
    <property type="entry name" value="YGR210-like_G4"/>
</dbReference>
<dbReference type="RefSeq" id="XP_067802978.1">
    <property type="nucleotide sequence ID" value="XM_067947756.1"/>
</dbReference>
<dbReference type="Pfam" id="PF08438">
    <property type="entry name" value="YGR210-like_G4"/>
    <property type="match status" value="1"/>
</dbReference>
<reference evidence="3" key="1">
    <citation type="journal article" date="2023" name="Nat. Microbiol.">
        <title>Babesia duncani multi-omics identifies virulence factors and drug targets.</title>
        <authorList>
            <person name="Singh P."/>
            <person name="Lonardi S."/>
            <person name="Liang Q."/>
            <person name="Vydyam P."/>
            <person name="Khabirova E."/>
            <person name="Fang T."/>
            <person name="Gihaz S."/>
            <person name="Thekkiniath J."/>
            <person name="Munshi M."/>
            <person name="Abel S."/>
            <person name="Ciampossin L."/>
            <person name="Batugedara G."/>
            <person name="Gupta M."/>
            <person name="Lu X.M."/>
            <person name="Lenz T."/>
            <person name="Chakravarty S."/>
            <person name="Cornillot E."/>
            <person name="Hu Y."/>
            <person name="Ma W."/>
            <person name="Gonzalez L.M."/>
            <person name="Sanchez S."/>
            <person name="Estrada K."/>
            <person name="Sanchez-Flores A."/>
            <person name="Montero E."/>
            <person name="Harb O.S."/>
            <person name="Le Roch K.G."/>
            <person name="Mamoun C.B."/>
        </authorList>
    </citation>
    <scope>NUCLEOTIDE SEQUENCE</scope>
    <source>
        <strain evidence="3">WA1</strain>
    </source>
</reference>
<organism evidence="3 4">
    <name type="scientific">Babesia duncani</name>
    <dbReference type="NCBI Taxonomy" id="323732"/>
    <lineage>
        <taxon>Eukaryota</taxon>
        <taxon>Sar</taxon>
        <taxon>Alveolata</taxon>
        <taxon>Apicomplexa</taxon>
        <taxon>Aconoidasida</taxon>
        <taxon>Piroplasmida</taxon>
        <taxon>Babesiidae</taxon>
        <taxon>Babesia</taxon>
    </lineage>
</organism>
<evidence type="ECO:0000256" key="1">
    <source>
        <dbReference type="ARBA" id="ARBA00022741"/>
    </source>
</evidence>
<keyword evidence="3" id="KW-0378">Hydrolase</keyword>
<dbReference type="AlphaFoldDB" id="A0AAD9UNQ7"/>
<dbReference type="PANTHER" id="PTHR23305:SF1">
    <property type="entry name" value="OBG-TYPE G DOMAIN-CONTAINING PROTEIN"/>
    <property type="match status" value="1"/>
</dbReference>
<dbReference type="InterPro" id="IPR031167">
    <property type="entry name" value="G_OBG"/>
</dbReference>